<evidence type="ECO:0000313" key="3">
    <source>
        <dbReference type="Proteomes" id="UP000316476"/>
    </source>
</evidence>
<protein>
    <submittedName>
        <fullName evidence="2">Uncharacterized protein</fullName>
    </submittedName>
</protein>
<feature type="region of interest" description="Disordered" evidence="1">
    <location>
        <begin position="1"/>
        <end position="29"/>
    </location>
</feature>
<reference evidence="2 3" key="1">
    <citation type="submission" date="2019-02" db="EMBL/GenBank/DDBJ databases">
        <title>Deep-cultivation of Planctomycetes and their phenomic and genomic characterization uncovers novel biology.</title>
        <authorList>
            <person name="Wiegand S."/>
            <person name="Jogler M."/>
            <person name="Boedeker C."/>
            <person name="Pinto D."/>
            <person name="Vollmers J."/>
            <person name="Rivas-Marin E."/>
            <person name="Kohn T."/>
            <person name="Peeters S.H."/>
            <person name="Heuer A."/>
            <person name="Rast P."/>
            <person name="Oberbeckmann S."/>
            <person name="Bunk B."/>
            <person name="Jeske O."/>
            <person name="Meyerdierks A."/>
            <person name="Storesund J.E."/>
            <person name="Kallscheuer N."/>
            <person name="Luecker S."/>
            <person name="Lage O.M."/>
            <person name="Pohl T."/>
            <person name="Merkel B.J."/>
            <person name="Hornburger P."/>
            <person name="Mueller R.-W."/>
            <person name="Bruemmer F."/>
            <person name="Labrenz M."/>
            <person name="Spormann A.M."/>
            <person name="Op Den Camp H."/>
            <person name="Overmann J."/>
            <person name="Amann R."/>
            <person name="Jetten M.S.M."/>
            <person name="Mascher T."/>
            <person name="Medema M.H."/>
            <person name="Devos D.P."/>
            <person name="Kaster A.-K."/>
            <person name="Ovreas L."/>
            <person name="Rohde M."/>
            <person name="Galperin M.Y."/>
            <person name="Jogler C."/>
        </authorList>
    </citation>
    <scope>NUCLEOTIDE SEQUENCE [LARGE SCALE GENOMIC DNA]</scope>
    <source>
        <strain evidence="2 3">V7</strain>
    </source>
</reference>
<sequence length="91" mass="10304">MTDRSAKRTSGRAFHRHPVRGGPNRPATITQRPRAMFNAVTEFPVLPRETAAVFPPRIGLSRSAKRPYNPQNFTSPKTNVQTTDALEDRFR</sequence>
<organism evidence="2 3">
    <name type="scientific">Crateriforma conspicua</name>
    <dbReference type="NCBI Taxonomy" id="2527996"/>
    <lineage>
        <taxon>Bacteria</taxon>
        <taxon>Pseudomonadati</taxon>
        <taxon>Planctomycetota</taxon>
        <taxon>Planctomycetia</taxon>
        <taxon>Planctomycetales</taxon>
        <taxon>Planctomycetaceae</taxon>
        <taxon>Crateriforma</taxon>
    </lineage>
</organism>
<name>A0A5C6FT78_9PLAN</name>
<dbReference type="Proteomes" id="UP000316476">
    <property type="component" value="Unassembled WGS sequence"/>
</dbReference>
<feature type="region of interest" description="Disordered" evidence="1">
    <location>
        <begin position="61"/>
        <end position="91"/>
    </location>
</feature>
<evidence type="ECO:0000256" key="1">
    <source>
        <dbReference type="SAM" id="MobiDB-lite"/>
    </source>
</evidence>
<feature type="compositionally biased region" description="Polar residues" evidence="1">
    <location>
        <begin position="69"/>
        <end position="84"/>
    </location>
</feature>
<proteinExistence type="predicted"/>
<accession>A0A5C6FT78</accession>
<dbReference type="EMBL" id="SJPZ01000001">
    <property type="protein sequence ID" value="TWU64765.1"/>
    <property type="molecule type" value="Genomic_DNA"/>
</dbReference>
<dbReference type="AlphaFoldDB" id="A0A5C6FT78"/>
<feature type="compositionally biased region" description="Basic residues" evidence="1">
    <location>
        <begin position="7"/>
        <end position="19"/>
    </location>
</feature>
<evidence type="ECO:0000313" key="2">
    <source>
        <dbReference type="EMBL" id="TWU64765.1"/>
    </source>
</evidence>
<gene>
    <name evidence="2" type="ORF">V7x_03090</name>
</gene>
<comment type="caution">
    <text evidence="2">The sequence shown here is derived from an EMBL/GenBank/DDBJ whole genome shotgun (WGS) entry which is preliminary data.</text>
</comment>